<dbReference type="SUPFAM" id="SSF51445">
    <property type="entry name" value="(Trans)glycosidases"/>
    <property type="match status" value="1"/>
</dbReference>
<evidence type="ECO:0000256" key="2">
    <source>
        <dbReference type="SAM" id="MobiDB-lite"/>
    </source>
</evidence>
<dbReference type="OrthoDB" id="3012298at2759"/>
<gene>
    <name evidence="5" type="ORF">HMN09_00569800</name>
</gene>
<feature type="chain" id="PRO_5034196684" evidence="3">
    <location>
        <begin position="24"/>
        <end position="446"/>
    </location>
</feature>
<sequence length="446" mass="46757">MARFGMLKSLVALLAGFAVVTTAVPLEELGARADNLSPVAREILLGSRAVVPRSVPSAPYFVSYFDRFISSSSLPAVSDIEGFTVFALAFIYPNSLQDNAATWAELDADTRASTLAEYSAAGISLIVSAFGSGSVPTSSGYDPTATAEYIANYVIEYGLAGVDVDYEDFDAVETSGTAVAWLTTFTQALRSQLPQGQYILTHAPVAPWFSPNLWPDNGYLGVHAAIGGIIDWYNIQFYNQGTTEYTTCAGLLTASSNTWPESALFQIAANGVTLNKLVIGKPAGASDASSGYMDPGTLATCLETAKSEGWSGGAMTWQYPDGDSSWITEVRADSWPVGSVITSTSTTTTSTKTSTTTTKSSTTTTKSSTTTTSTKTTTSSTTTTKTTTSSTSTSTSCASASAWTAADAYPSGSVVTYNGDLWKANQWNEDEVPGGASGAWDETAVC</sequence>
<comment type="caution">
    <text evidence="5">The sequence shown here is derived from an EMBL/GenBank/DDBJ whole genome shotgun (WGS) entry which is preliminary data.</text>
</comment>
<keyword evidence="1 5" id="KW-0378">Hydrolase</keyword>
<dbReference type="Proteomes" id="UP000613580">
    <property type="component" value="Unassembled WGS sequence"/>
</dbReference>
<evidence type="ECO:0000313" key="6">
    <source>
        <dbReference type="Proteomes" id="UP000613580"/>
    </source>
</evidence>
<accession>A0A8H6TC84</accession>
<dbReference type="InterPro" id="IPR003610">
    <property type="entry name" value="CBM5/12"/>
</dbReference>
<dbReference type="Gene3D" id="2.10.10.20">
    <property type="entry name" value="Carbohydrate-binding module superfamily 5/12"/>
    <property type="match status" value="1"/>
</dbReference>
<dbReference type="GO" id="GO:0030246">
    <property type="term" value="F:carbohydrate binding"/>
    <property type="evidence" value="ECO:0007669"/>
    <property type="project" value="InterPro"/>
</dbReference>
<feature type="signal peptide" evidence="3">
    <location>
        <begin position="1"/>
        <end position="23"/>
    </location>
</feature>
<evidence type="ECO:0000313" key="5">
    <source>
        <dbReference type="EMBL" id="KAF7314107.1"/>
    </source>
</evidence>
<proteinExistence type="predicted"/>
<dbReference type="InterPro" id="IPR017853">
    <property type="entry name" value="GH"/>
</dbReference>
<keyword evidence="3" id="KW-0732">Signal</keyword>
<dbReference type="AlphaFoldDB" id="A0A8H6TC84"/>
<name>A0A8H6TC84_MYCCL</name>
<dbReference type="InterPro" id="IPR001223">
    <property type="entry name" value="Glyco_hydro18_cat"/>
</dbReference>
<keyword evidence="6" id="KW-1185">Reference proteome</keyword>
<reference evidence="5" key="1">
    <citation type="submission" date="2020-05" db="EMBL/GenBank/DDBJ databases">
        <title>Mycena genomes resolve the evolution of fungal bioluminescence.</title>
        <authorList>
            <person name="Tsai I.J."/>
        </authorList>
    </citation>
    <scope>NUCLEOTIDE SEQUENCE</scope>
    <source>
        <strain evidence="5">110903Hualien_Pintung</strain>
    </source>
</reference>
<dbReference type="InterPro" id="IPR036573">
    <property type="entry name" value="CBM_sf_5/12"/>
</dbReference>
<organism evidence="5 6">
    <name type="scientific">Mycena chlorophos</name>
    <name type="common">Agaric fungus</name>
    <name type="synonym">Agaricus chlorophos</name>
    <dbReference type="NCBI Taxonomy" id="658473"/>
    <lineage>
        <taxon>Eukaryota</taxon>
        <taxon>Fungi</taxon>
        <taxon>Dikarya</taxon>
        <taxon>Basidiomycota</taxon>
        <taxon>Agaricomycotina</taxon>
        <taxon>Agaricomycetes</taxon>
        <taxon>Agaricomycetidae</taxon>
        <taxon>Agaricales</taxon>
        <taxon>Marasmiineae</taxon>
        <taxon>Mycenaceae</taxon>
        <taxon>Mycena</taxon>
    </lineage>
</organism>
<protein>
    <submittedName>
        <fullName evidence="5">Glycoside hydrolase family 18 protein</fullName>
    </submittedName>
</protein>
<dbReference type="GO" id="GO:0005576">
    <property type="term" value="C:extracellular region"/>
    <property type="evidence" value="ECO:0007669"/>
    <property type="project" value="InterPro"/>
</dbReference>
<evidence type="ECO:0000256" key="3">
    <source>
        <dbReference type="SAM" id="SignalP"/>
    </source>
</evidence>
<dbReference type="EMBL" id="JACAZE010000006">
    <property type="protein sequence ID" value="KAF7314107.1"/>
    <property type="molecule type" value="Genomic_DNA"/>
</dbReference>
<evidence type="ECO:0000259" key="4">
    <source>
        <dbReference type="PROSITE" id="PS51910"/>
    </source>
</evidence>
<dbReference type="SMART" id="SM00495">
    <property type="entry name" value="ChtBD3"/>
    <property type="match status" value="1"/>
</dbReference>
<dbReference type="GO" id="GO:0004553">
    <property type="term" value="F:hydrolase activity, hydrolyzing O-glycosyl compounds"/>
    <property type="evidence" value="ECO:0007669"/>
    <property type="project" value="InterPro"/>
</dbReference>
<dbReference type="GO" id="GO:0005975">
    <property type="term" value="P:carbohydrate metabolic process"/>
    <property type="evidence" value="ECO:0007669"/>
    <property type="project" value="InterPro"/>
</dbReference>
<dbReference type="CDD" id="cd12215">
    <property type="entry name" value="ChiC_BD"/>
    <property type="match status" value="1"/>
</dbReference>
<dbReference type="SUPFAM" id="SSF51055">
    <property type="entry name" value="Carbohydrate binding domain"/>
    <property type="match status" value="1"/>
</dbReference>
<feature type="region of interest" description="Disordered" evidence="2">
    <location>
        <begin position="340"/>
        <end position="395"/>
    </location>
</feature>
<feature type="domain" description="GH18" evidence="4">
    <location>
        <begin position="59"/>
        <end position="338"/>
    </location>
</feature>
<dbReference type="CDD" id="cd00598">
    <property type="entry name" value="GH18_chitinase-like"/>
    <property type="match status" value="1"/>
</dbReference>
<feature type="compositionally biased region" description="Low complexity" evidence="2">
    <location>
        <begin position="342"/>
        <end position="395"/>
    </location>
</feature>
<evidence type="ECO:0000256" key="1">
    <source>
        <dbReference type="ARBA" id="ARBA00022801"/>
    </source>
</evidence>
<dbReference type="Gene3D" id="3.20.20.80">
    <property type="entry name" value="Glycosidases"/>
    <property type="match status" value="1"/>
</dbReference>
<dbReference type="PROSITE" id="PS51910">
    <property type="entry name" value="GH18_2"/>
    <property type="match status" value="1"/>
</dbReference>